<comment type="caution">
    <text evidence="2">The sequence shown here is derived from an EMBL/GenBank/DDBJ whole genome shotgun (WGS) entry which is preliminary data.</text>
</comment>
<keyword evidence="1" id="KW-0812">Transmembrane</keyword>
<protein>
    <submittedName>
        <fullName evidence="2">Uncharacterized protein</fullName>
    </submittedName>
</protein>
<accession>A0A0L0P4N1</accession>
<dbReference type="AlphaFoldDB" id="A0A0L0P4N1"/>
<evidence type="ECO:0000313" key="3">
    <source>
        <dbReference type="Proteomes" id="UP000037122"/>
    </source>
</evidence>
<proteinExistence type="predicted"/>
<keyword evidence="1" id="KW-1133">Transmembrane helix</keyword>
<reference evidence="3" key="1">
    <citation type="journal article" date="2015" name="BMC Genomics">
        <title>Draft genome of a commonly misdiagnosed multidrug resistant pathogen Candida auris.</title>
        <authorList>
            <person name="Chatterjee S."/>
            <person name="Alampalli S.V."/>
            <person name="Nageshan R.K."/>
            <person name="Chettiar S.T."/>
            <person name="Joshi S."/>
            <person name="Tatu U.S."/>
        </authorList>
    </citation>
    <scope>NUCLEOTIDE SEQUENCE [LARGE SCALE GENOMIC DNA]</scope>
    <source>
        <strain evidence="3">6684</strain>
    </source>
</reference>
<feature type="transmembrane region" description="Helical" evidence="1">
    <location>
        <begin position="20"/>
        <end position="43"/>
    </location>
</feature>
<dbReference type="VEuPathDB" id="FungiDB:QG37_01640"/>
<sequence length="45" mass="5030">MAINLFIDIKKTEIPSSGKAFPVMAFLILYVACVWICVGKVILWS</sequence>
<name>A0A0L0P4N1_CANAR</name>
<evidence type="ECO:0000256" key="1">
    <source>
        <dbReference type="SAM" id="Phobius"/>
    </source>
</evidence>
<dbReference type="EMBL" id="LGST01000013">
    <property type="protein sequence ID" value="KNE01332.1"/>
    <property type="molecule type" value="Genomic_DNA"/>
</dbReference>
<keyword evidence="1" id="KW-0472">Membrane</keyword>
<organism evidence="2 3">
    <name type="scientific">Candidozyma auris</name>
    <name type="common">Yeast</name>
    <name type="synonym">Candida auris</name>
    <dbReference type="NCBI Taxonomy" id="498019"/>
    <lineage>
        <taxon>Eukaryota</taxon>
        <taxon>Fungi</taxon>
        <taxon>Dikarya</taxon>
        <taxon>Ascomycota</taxon>
        <taxon>Saccharomycotina</taxon>
        <taxon>Pichiomycetes</taxon>
        <taxon>Metschnikowiaceae</taxon>
        <taxon>Candidozyma</taxon>
    </lineage>
</organism>
<gene>
    <name evidence="2" type="ORF">QG37_01640</name>
</gene>
<dbReference type="Proteomes" id="UP000037122">
    <property type="component" value="Unassembled WGS sequence"/>
</dbReference>
<evidence type="ECO:0000313" key="2">
    <source>
        <dbReference type="EMBL" id="KNE01332.1"/>
    </source>
</evidence>